<proteinExistence type="predicted"/>
<evidence type="ECO:0000313" key="4">
    <source>
        <dbReference type="EMBL" id="KAF9465944.1"/>
    </source>
</evidence>
<dbReference type="PANTHER" id="PTHR12203">
    <property type="entry name" value="KDEL LYS-ASP-GLU-LEU CONTAINING - RELATED"/>
    <property type="match status" value="1"/>
</dbReference>
<sequence>MVSGRIFRWVIVPLSGLGILLAVYFRELFLRSPPPILQPIPLETAMWSPVESAKFAPNVFRPANNQAQDLGKPEDYIGRPPSHHFRDDGIVEVNPNGQHPIFELIDRAEARWQAKLNRASKNLEEAIQEYRRRYNREPPKGFDVWWDYVEKHNVQLPDEYDHIWRDLEPFWGMNPIDLQRLQKLQESYTDTYTVGKTETDPRIKLLGVSFSFPVTSETQHHLNGAKDFISLIGDLQEHIPPFRAVFSPHDSPTLFTDYQIKAAALEAAAKGSYIDLATVKPGRRLGWLSGCSPSSPARQGNRTSAPQSKKTFIDHHTKAMDPCLHPQILEGHGEFLVHADPGAKEVLVPQFAYCSTKLHHDIQTPLLLSWVEDILPRSDDPVWEFRLDERLGWRGSNTGIYHSPETRWRSAQRARLVDFAQDLNGTVKVLIPSHTSKKVGEGAEIPKQKLNPAIFDIYFAGEPVQCGPTQEFCEQLARAYEWRKRQNIKEAGNVKYILDVDGNAWSSRFKRLITSNALIFKATAYPEWFYDRIEPWVHYIPVQTDYSDLNDSLLFFRGGLYGEGSHENLARKIATDGRTWSKTFWRKEDITAYLFRLFLEYARVMSLDRDSLSYKS</sequence>
<evidence type="ECO:0000256" key="1">
    <source>
        <dbReference type="SAM" id="Coils"/>
    </source>
</evidence>
<comment type="caution">
    <text evidence="4">The sequence shown here is derived from an EMBL/GenBank/DDBJ whole genome shotgun (WGS) entry which is preliminary data.</text>
</comment>
<keyword evidence="2" id="KW-1133">Transmembrane helix</keyword>
<keyword evidence="2" id="KW-0812">Transmembrane</keyword>
<name>A0A9P5YC35_9AGAR</name>
<dbReference type="OrthoDB" id="541052at2759"/>
<dbReference type="Proteomes" id="UP000807353">
    <property type="component" value="Unassembled WGS sequence"/>
</dbReference>
<dbReference type="InterPro" id="IPR051091">
    <property type="entry name" value="O-Glucosyltr/Glycosyltrsf_90"/>
</dbReference>
<feature type="transmembrane region" description="Helical" evidence="2">
    <location>
        <begin position="6"/>
        <end position="25"/>
    </location>
</feature>
<dbReference type="GO" id="GO:0016740">
    <property type="term" value="F:transferase activity"/>
    <property type="evidence" value="ECO:0007669"/>
    <property type="project" value="UniProtKB-KW"/>
</dbReference>
<evidence type="ECO:0000259" key="3">
    <source>
        <dbReference type="SMART" id="SM00672"/>
    </source>
</evidence>
<feature type="coiled-coil region" evidence="1">
    <location>
        <begin position="109"/>
        <end position="136"/>
    </location>
</feature>
<dbReference type="EMBL" id="MU150244">
    <property type="protein sequence ID" value="KAF9465944.1"/>
    <property type="molecule type" value="Genomic_DNA"/>
</dbReference>
<reference evidence="4" key="1">
    <citation type="submission" date="2020-11" db="EMBL/GenBank/DDBJ databases">
        <authorList>
            <consortium name="DOE Joint Genome Institute"/>
            <person name="Ahrendt S."/>
            <person name="Riley R."/>
            <person name="Andreopoulos W."/>
            <person name="Labutti K."/>
            <person name="Pangilinan J."/>
            <person name="Ruiz-Duenas F.J."/>
            <person name="Barrasa J.M."/>
            <person name="Sanchez-Garcia M."/>
            <person name="Camarero S."/>
            <person name="Miyauchi S."/>
            <person name="Serrano A."/>
            <person name="Linde D."/>
            <person name="Babiker R."/>
            <person name="Drula E."/>
            <person name="Ayuso-Fernandez I."/>
            <person name="Pacheco R."/>
            <person name="Padilla G."/>
            <person name="Ferreira P."/>
            <person name="Barriuso J."/>
            <person name="Kellner H."/>
            <person name="Castanera R."/>
            <person name="Alfaro M."/>
            <person name="Ramirez L."/>
            <person name="Pisabarro A.G."/>
            <person name="Kuo A."/>
            <person name="Tritt A."/>
            <person name="Lipzen A."/>
            <person name="He G."/>
            <person name="Yan M."/>
            <person name="Ng V."/>
            <person name="Cullen D."/>
            <person name="Martin F."/>
            <person name="Rosso M.-N."/>
            <person name="Henrissat B."/>
            <person name="Hibbett D."/>
            <person name="Martinez A.T."/>
            <person name="Grigoriev I.V."/>
        </authorList>
    </citation>
    <scope>NUCLEOTIDE SEQUENCE</scope>
    <source>
        <strain evidence="4">CBS 247.69</strain>
    </source>
</reference>
<evidence type="ECO:0000256" key="2">
    <source>
        <dbReference type="SAM" id="Phobius"/>
    </source>
</evidence>
<protein>
    <submittedName>
        <fullName evidence="4">Glycosyl transferase family 90-domain-containing protein</fullName>
    </submittedName>
</protein>
<dbReference type="AlphaFoldDB" id="A0A9P5YC35"/>
<dbReference type="PANTHER" id="PTHR12203:SF118">
    <property type="entry name" value="BETA-1,2-XYLOSYLTRANSFERASE 1"/>
    <property type="match status" value="1"/>
</dbReference>
<dbReference type="InterPro" id="IPR006598">
    <property type="entry name" value="CAP10"/>
</dbReference>
<feature type="domain" description="Glycosyl transferase CAP10" evidence="3">
    <location>
        <begin position="328"/>
        <end position="608"/>
    </location>
</feature>
<keyword evidence="2" id="KW-0472">Membrane</keyword>
<organism evidence="4 5">
    <name type="scientific">Collybia nuda</name>
    <dbReference type="NCBI Taxonomy" id="64659"/>
    <lineage>
        <taxon>Eukaryota</taxon>
        <taxon>Fungi</taxon>
        <taxon>Dikarya</taxon>
        <taxon>Basidiomycota</taxon>
        <taxon>Agaricomycotina</taxon>
        <taxon>Agaricomycetes</taxon>
        <taxon>Agaricomycetidae</taxon>
        <taxon>Agaricales</taxon>
        <taxon>Tricholomatineae</taxon>
        <taxon>Clitocybaceae</taxon>
        <taxon>Collybia</taxon>
    </lineage>
</organism>
<gene>
    <name evidence="4" type="ORF">BDZ94DRAFT_1252639</name>
</gene>
<keyword evidence="4" id="KW-0808">Transferase</keyword>
<accession>A0A9P5YC35</accession>
<dbReference type="Pfam" id="PF05686">
    <property type="entry name" value="Glyco_transf_90"/>
    <property type="match status" value="1"/>
</dbReference>
<keyword evidence="5" id="KW-1185">Reference proteome</keyword>
<keyword evidence="1" id="KW-0175">Coiled coil</keyword>
<dbReference type="SMART" id="SM00672">
    <property type="entry name" value="CAP10"/>
    <property type="match status" value="1"/>
</dbReference>
<evidence type="ECO:0000313" key="5">
    <source>
        <dbReference type="Proteomes" id="UP000807353"/>
    </source>
</evidence>